<feature type="non-terminal residue" evidence="1">
    <location>
        <position position="1"/>
    </location>
</feature>
<reference evidence="1 2" key="1">
    <citation type="submission" date="2021-06" db="EMBL/GenBank/DDBJ databases">
        <authorList>
            <person name="Kallberg Y."/>
            <person name="Tangrot J."/>
            <person name="Rosling A."/>
        </authorList>
    </citation>
    <scope>NUCLEOTIDE SEQUENCE [LARGE SCALE GENOMIC DNA]</scope>
    <source>
        <strain evidence="1 2">120-4 pot B 10/14</strain>
    </source>
</reference>
<protein>
    <submittedName>
        <fullName evidence="1">1091_t:CDS:1</fullName>
    </submittedName>
</protein>
<sequence>YLLPRSRCTTMLVFPDSEVPATSSLNGCLGANGFCFFEAGSRGGKCLSKEYVSNITPMYWKCIKGHEWFATFNSIKNGKTWCPTCSDTRFSILVAKELARNKNGECLSKNIFIVNQLYYAVVIKDMNGVLHSLDVLKDIHGLLGFIVFKEGLGAHIVAVPTLNMPKKLARSKDGECLSNVCTNHKTYLHWRCSKSHEWLTPSVVLNHPAGLELVIYYPQYGFATEQKRDQLKKELCEENWIILRYVWYYEDPYKVIPGQLRKLGLIE</sequence>
<proteinExistence type="predicted"/>
<keyword evidence="2" id="KW-1185">Reference proteome</keyword>
<comment type="caution">
    <text evidence="1">The sequence shown here is derived from an EMBL/GenBank/DDBJ whole genome shotgun (WGS) entry which is preliminary data.</text>
</comment>
<name>A0ABN7WES0_GIGMA</name>
<accession>A0ABN7WES0</accession>
<evidence type="ECO:0000313" key="1">
    <source>
        <dbReference type="EMBL" id="CAG8828592.1"/>
    </source>
</evidence>
<dbReference type="Proteomes" id="UP000789901">
    <property type="component" value="Unassembled WGS sequence"/>
</dbReference>
<gene>
    <name evidence="1" type="ORF">GMARGA_LOCUS29745</name>
</gene>
<dbReference type="EMBL" id="CAJVQB010040593">
    <property type="protein sequence ID" value="CAG8828592.1"/>
    <property type="molecule type" value="Genomic_DNA"/>
</dbReference>
<organism evidence="1 2">
    <name type="scientific">Gigaspora margarita</name>
    <dbReference type="NCBI Taxonomy" id="4874"/>
    <lineage>
        <taxon>Eukaryota</taxon>
        <taxon>Fungi</taxon>
        <taxon>Fungi incertae sedis</taxon>
        <taxon>Mucoromycota</taxon>
        <taxon>Glomeromycotina</taxon>
        <taxon>Glomeromycetes</taxon>
        <taxon>Diversisporales</taxon>
        <taxon>Gigasporaceae</taxon>
        <taxon>Gigaspora</taxon>
    </lineage>
</organism>
<evidence type="ECO:0000313" key="2">
    <source>
        <dbReference type="Proteomes" id="UP000789901"/>
    </source>
</evidence>